<name>A0AA39FWZ9_9HYME</name>
<dbReference type="GO" id="GO:0003676">
    <property type="term" value="F:nucleic acid binding"/>
    <property type="evidence" value="ECO:0007669"/>
    <property type="project" value="InterPro"/>
</dbReference>
<dbReference type="Gene3D" id="3.30.420.10">
    <property type="entry name" value="Ribonuclease H-like superfamily/Ribonuclease H"/>
    <property type="match status" value="1"/>
</dbReference>
<dbReference type="SUPFAM" id="SSF53098">
    <property type="entry name" value="Ribonuclease H-like"/>
    <property type="match status" value="1"/>
</dbReference>
<accession>A0AA39FWZ9</accession>
<gene>
    <name evidence="1" type="ORF">PV328_001235</name>
</gene>
<protein>
    <recommendedName>
        <fullName evidence="3">Exonuclease domain-containing protein</fullName>
    </recommendedName>
</protein>
<evidence type="ECO:0000313" key="1">
    <source>
        <dbReference type="EMBL" id="KAK0177156.1"/>
    </source>
</evidence>
<keyword evidence="2" id="KW-1185">Reference proteome</keyword>
<dbReference type="Proteomes" id="UP001168990">
    <property type="component" value="Unassembled WGS sequence"/>
</dbReference>
<evidence type="ECO:0008006" key="3">
    <source>
        <dbReference type="Google" id="ProtNLM"/>
    </source>
</evidence>
<proteinExistence type="predicted"/>
<comment type="caution">
    <text evidence="1">The sequence shown here is derived from an EMBL/GenBank/DDBJ whole genome shotgun (WGS) entry which is preliminary data.</text>
</comment>
<reference evidence="1" key="1">
    <citation type="journal article" date="2023" name="bioRxiv">
        <title>Scaffold-level genome assemblies of two parasitoid biocontrol wasps reveal the parthenogenesis mechanism and an associated novel virus.</title>
        <authorList>
            <person name="Inwood S."/>
            <person name="Skelly J."/>
            <person name="Guhlin J."/>
            <person name="Harrop T."/>
            <person name="Goldson S."/>
            <person name="Dearden P."/>
        </authorList>
    </citation>
    <scope>NUCLEOTIDE SEQUENCE</scope>
    <source>
        <strain evidence="1">Irish</strain>
        <tissue evidence="1">Whole body</tissue>
    </source>
</reference>
<dbReference type="InterPro" id="IPR036397">
    <property type="entry name" value="RNaseH_sf"/>
</dbReference>
<dbReference type="AlphaFoldDB" id="A0AA39FWZ9"/>
<sequence length="431" mass="49135">MSDAKKQKRAIHSGVGSTGLNKILVCTNLAQISDRLYKKYEDIIGKAIESEARERIYTLRMLCLKTRNTLNLSDEALYEELVRLFQKYASNSHKFSIAASSQSNESFNNIVANKAHKNKCLNTSAAYDIRVAAAVCAKNDGEESILNIKIKLDIPIGSRIFEFVHRSDIKRQKRSIVSQSKAKKLRRIEMKKREVLRKNTEKREGITYEIEDETNVIYFDLETTGFAADGHILQIAAICDIQVFNIYKKVETHKISDALESFRQFLFKLSDSKKKCLLVAQNTRFDVPRLLHAINPGKFKLESLSKDFLKTLDNEQQSFHDAADDVLSLQNLVQTLNLKTNLFHSYKNCDLYLQELLKSDKTKRKGHSDLLQAYEKVKNSNLKKRKHTEISSSGSELAVIHKKLKQSTLTDVESGSKSVNLDILVDCTIYC</sequence>
<organism evidence="1 2">
    <name type="scientific">Microctonus aethiopoides</name>
    <dbReference type="NCBI Taxonomy" id="144406"/>
    <lineage>
        <taxon>Eukaryota</taxon>
        <taxon>Metazoa</taxon>
        <taxon>Ecdysozoa</taxon>
        <taxon>Arthropoda</taxon>
        <taxon>Hexapoda</taxon>
        <taxon>Insecta</taxon>
        <taxon>Pterygota</taxon>
        <taxon>Neoptera</taxon>
        <taxon>Endopterygota</taxon>
        <taxon>Hymenoptera</taxon>
        <taxon>Apocrita</taxon>
        <taxon>Ichneumonoidea</taxon>
        <taxon>Braconidae</taxon>
        <taxon>Euphorinae</taxon>
        <taxon>Microctonus</taxon>
    </lineage>
</organism>
<dbReference type="InterPro" id="IPR012337">
    <property type="entry name" value="RNaseH-like_sf"/>
</dbReference>
<dbReference type="EMBL" id="JAQQBS010000001">
    <property type="protein sequence ID" value="KAK0177156.1"/>
    <property type="molecule type" value="Genomic_DNA"/>
</dbReference>
<reference evidence="1" key="2">
    <citation type="submission" date="2023-03" db="EMBL/GenBank/DDBJ databases">
        <authorList>
            <person name="Inwood S.N."/>
            <person name="Skelly J.G."/>
            <person name="Guhlin J."/>
            <person name="Harrop T.W.R."/>
            <person name="Goldson S.G."/>
            <person name="Dearden P.K."/>
        </authorList>
    </citation>
    <scope>NUCLEOTIDE SEQUENCE</scope>
    <source>
        <strain evidence="1">Irish</strain>
        <tissue evidence="1">Whole body</tissue>
    </source>
</reference>
<evidence type="ECO:0000313" key="2">
    <source>
        <dbReference type="Proteomes" id="UP001168990"/>
    </source>
</evidence>